<keyword evidence="3 6" id="KW-0812">Transmembrane</keyword>
<evidence type="ECO:0000256" key="6">
    <source>
        <dbReference type="RuleBase" id="RU366058"/>
    </source>
</evidence>
<keyword evidence="11" id="KW-1185">Reference proteome</keyword>
<evidence type="ECO:0000256" key="1">
    <source>
        <dbReference type="ARBA" id="ARBA00004651"/>
    </source>
</evidence>
<dbReference type="EMBL" id="JAVGVR010000001">
    <property type="protein sequence ID" value="MDQ6597681.1"/>
    <property type="molecule type" value="Genomic_DNA"/>
</dbReference>
<reference evidence="8" key="2">
    <citation type="submission" date="2023-08" db="EMBL/GenBank/DDBJ databases">
        <title>Nitrogen cycling bacteria in agricultural field soils.</title>
        <authorList>
            <person name="Jang J."/>
        </authorList>
    </citation>
    <scope>NUCLEOTIDE SEQUENCE</scope>
    <source>
        <strain evidence="8">PS3-36</strain>
    </source>
</reference>
<evidence type="ECO:0000256" key="5">
    <source>
        <dbReference type="ARBA" id="ARBA00023136"/>
    </source>
</evidence>
<dbReference type="PANTHER" id="PTHR12677">
    <property type="entry name" value="GOLGI APPARATUS MEMBRANE PROTEIN TVP38-RELATED"/>
    <property type="match status" value="1"/>
</dbReference>
<evidence type="ECO:0000313" key="10">
    <source>
        <dbReference type="Proteomes" id="UP000295132"/>
    </source>
</evidence>
<dbReference type="Pfam" id="PF09335">
    <property type="entry name" value="VTT_dom"/>
    <property type="match status" value="1"/>
</dbReference>
<proteinExistence type="inferred from homology"/>
<dbReference type="RefSeq" id="WP_133333269.1">
    <property type="nucleotide sequence ID" value="NZ_JAVGVR010000001.1"/>
</dbReference>
<dbReference type="EMBL" id="SMYO01000003">
    <property type="protein sequence ID" value="TDK62919.1"/>
    <property type="molecule type" value="Genomic_DNA"/>
</dbReference>
<dbReference type="InterPro" id="IPR032816">
    <property type="entry name" value="VTT_dom"/>
</dbReference>
<dbReference type="AlphaFoldDB" id="A0A4R5VUR3"/>
<protein>
    <recommendedName>
        <fullName evidence="6">TVP38/TMEM64 family membrane protein</fullName>
    </recommendedName>
</protein>
<feature type="transmembrane region" description="Helical" evidence="6">
    <location>
        <begin position="50"/>
        <end position="73"/>
    </location>
</feature>
<feature type="transmembrane region" description="Helical" evidence="6">
    <location>
        <begin position="168"/>
        <end position="189"/>
    </location>
</feature>
<feature type="transmembrane region" description="Helical" evidence="6">
    <location>
        <begin position="139"/>
        <end position="162"/>
    </location>
</feature>
<organism evidence="9 10">
    <name type="scientific">Bacillus salipaludis</name>
    <dbReference type="NCBI Taxonomy" id="2547811"/>
    <lineage>
        <taxon>Bacteria</taxon>
        <taxon>Bacillati</taxon>
        <taxon>Bacillota</taxon>
        <taxon>Bacilli</taxon>
        <taxon>Bacillales</taxon>
        <taxon>Bacillaceae</taxon>
        <taxon>Bacillus</taxon>
    </lineage>
</organism>
<dbReference type="PANTHER" id="PTHR12677:SF59">
    <property type="entry name" value="GOLGI APPARATUS MEMBRANE PROTEIN TVP38-RELATED"/>
    <property type="match status" value="1"/>
</dbReference>
<comment type="caution">
    <text evidence="9">The sequence shown here is derived from an EMBL/GenBank/DDBJ whole genome shotgun (WGS) entry which is preliminary data.</text>
</comment>
<sequence>MENSMFLSLKLKKPTARTLSIGSLMIFLLLTGIYLYFVHTGAAKGWLESIRQLGVFGIVFGIMIQSVVNVIPAPGEFVSLFLIEIYGPVAGGFYSFIGGVIGAVLAYHLSDWIARPIIEPMAKPYLEKIDRWLKKQGDIGLLIIRFVPLVPYHFINYAAGILRVNKMAFIWTTALGILPYTITISSIFAGFRYGKFLPFIIGGGLFILSSILSIVFRRKMD</sequence>
<comment type="similarity">
    <text evidence="6">Belongs to the TVP38/TMEM64 family.</text>
</comment>
<name>A0A4R5VUR3_9BACI</name>
<reference evidence="9 10" key="1">
    <citation type="submission" date="2019-03" db="EMBL/GenBank/DDBJ databases">
        <title>Bacillus niacini sp. nov. a Nicotinate-Metabolizing Mesophile Isolated from Soil.</title>
        <authorList>
            <person name="Zhang G."/>
        </authorList>
    </citation>
    <scope>NUCLEOTIDE SEQUENCE [LARGE SCALE GENOMIC DNA]</scope>
    <source>
        <strain evidence="9 10">WN066</strain>
    </source>
</reference>
<dbReference type="InterPro" id="IPR015414">
    <property type="entry name" value="TMEM64"/>
</dbReference>
<feature type="transmembrane region" description="Helical" evidence="6">
    <location>
        <begin position="93"/>
        <end position="118"/>
    </location>
</feature>
<evidence type="ECO:0000256" key="2">
    <source>
        <dbReference type="ARBA" id="ARBA00022475"/>
    </source>
</evidence>
<dbReference type="Proteomes" id="UP000295132">
    <property type="component" value="Unassembled WGS sequence"/>
</dbReference>
<evidence type="ECO:0000259" key="7">
    <source>
        <dbReference type="Pfam" id="PF09335"/>
    </source>
</evidence>
<dbReference type="GO" id="GO:0005886">
    <property type="term" value="C:plasma membrane"/>
    <property type="evidence" value="ECO:0007669"/>
    <property type="project" value="UniProtKB-SubCell"/>
</dbReference>
<evidence type="ECO:0000313" key="11">
    <source>
        <dbReference type="Proteomes" id="UP001178888"/>
    </source>
</evidence>
<gene>
    <name evidence="9" type="ORF">E2K98_05500</name>
    <name evidence="8" type="ORF">RCG21_15130</name>
</gene>
<keyword evidence="2 6" id="KW-1003">Cell membrane</keyword>
<keyword evidence="5 6" id="KW-0472">Membrane</keyword>
<feature type="transmembrane region" description="Helical" evidence="6">
    <location>
        <begin position="20"/>
        <end position="38"/>
    </location>
</feature>
<evidence type="ECO:0000313" key="8">
    <source>
        <dbReference type="EMBL" id="MDQ6597681.1"/>
    </source>
</evidence>
<dbReference type="Proteomes" id="UP001178888">
    <property type="component" value="Unassembled WGS sequence"/>
</dbReference>
<evidence type="ECO:0000256" key="4">
    <source>
        <dbReference type="ARBA" id="ARBA00022989"/>
    </source>
</evidence>
<comment type="subcellular location">
    <subcellularLocation>
        <location evidence="1 6">Cell membrane</location>
        <topology evidence="1 6">Multi-pass membrane protein</topology>
    </subcellularLocation>
</comment>
<evidence type="ECO:0000313" key="9">
    <source>
        <dbReference type="EMBL" id="TDK62919.1"/>
    </source>
</evidence>
<feature type="transmembrane region" description="Helical" evidence="6">
    <location>
        <begin position="196"/>
        <end position="216"/>
    </location>
</feature>
<keyword evidence="4 6" id="KW-1133">Transmembrane helix</keyword>
<evidence type="ECO:0000256" key="3">
    <source>
        <dbReference type="ARBA" id="ARBA00022692"/>
    </source>
</evidence>
<feature type="domain" description="VTT" evidence="7">
    <location>
        <begin position="74"/>
        <end position="187"/>
    </location>
</feature>
<accession>A0A4R5VUR3</accession>